<dbReference type="PANTHER" id="PTHR34039:SF1">
    <property type="entry name" value="UPF0102 PROTEIN YRAN"/>
    <property type="match status" value="1"/>
</dbReference>
<dbReference type="SUPFAM" id="SSF52980">
    <property type="entry name" value="Restriction endonuclease-like"/>
    <property type="match status" value="1"/>
</dbReference>
<name>A0A7T0BZJ4_9BACT</name>
<sequence length="125" mass="14223">MTFKRLSFGQDGEKRAVKFLKKNKYRILETNFTTKAGEIDIVAEQGGVLVFVEVKSRADNEHGHPLDAVTSAKQRKLIQVAERFRISNGLLGRDCRFDVVAITGAPEDPKSWKLELFQDAFRFHV</sequence>
<dbReference type="NCBIfam" id="NF009150">
    <property type="entry name" value="PRK12497.1-3"/>
    <property type="match status" value="1"/>
</dbReference>
<dbReference type="Pfam" id="PF02021">
    <property type="entry name" value="UPF0102"/>
    <property type="match status" value="1"/>
</dbReference>
<gene>
    <name evidence="3" type="ORF">G3M70_15100</name>
</gene>
<dbReference type="AlphaFoldDB" id="A0A7T0BZJ4"/>
<reference evidence="3 4" key="1">
    <citation type="submission" date="2020-02" db="EMBL/GenBank/DDBJ databases">
        <title>Genomic and physiological characterization of two novel Nitrospinaceae genera.</title>
        <authorList>
            <person name="Mueller A.J."/>
            <person name="Jung M.-Y."/>
            <person name="Strachan C.R."/>
            <person name="Herbold C.W."/>
            <person name="Kirkegaard R.H."/>
            <person name="Daims H."/>
        </authorList>
    </citation>
    <scope>NUCLEOTIDE SEQUENCE [LARGE SCALE GENOMIC DNA]</scope>
    <source>
        <strain evidence="3">EB</strain>
    </source>
</reference>
<organism evidence="3 4">
    <name type="scientific">Candidatus Nitronauta litoralis</name>
    <dbReference type="NCBI Taxonomy" id="2705533"/>
    <lineage>
        <taxon>Bacteria</taxon>
        <taxon>Pseudomonadati</taxon>
        <taxon>Nitrospinota/Tectimicrobiota group</taxon>
        <taxon>Nitrospinota</taxon>
        <taxon>Nitrospinia</taxon>
        <taxon>Nitrospinales</taxon>
        <taxon>Nitrospinaceae</taxon>
        <taxon>Candidatus Nitronauta</taxon>
    </lineage>
</organism>
<dbReference type="NCBIfam" id="TIGR00252">
    <property type="entry name" value="YraN family protein"/>
    <property type="match status" value="1"/>
</dbReference>
<dbReference type="CDD" id="cd20736">
    <property type="entry name" value="PoNe_Nuclease"/>
    <property type="match status" value="1"/>
</dbReference>
<evidence type="ECO:0000256" key="2">
    <source>
        <dbReference type="HAMAP-Rule" id="MF_00048"/>
    </source>
</evidence>
<dbReference type="EMBL" id="CP048685">
    <property type="protein sequence ID" value="QPJ63835.1"/>
    <property type="molecule type" value="Genomic_DNA"/>
</dbReference>
<accession>A0A7T0BZJ4</accession>
<comment type="similarity">
    <text evidence="1 2">Belongs to the UPF0102 family.</text>
</comment>
<evidence type="ECO:0000313" key="3">
    <source>
        <dbReference type="EMBL" id="QPJ63835.1"/>
    </source>
</evidence>
<dbReference type="Gene3D" id="3.40.1350.10">
    <property type="match status" value="1"/>
</dbReference>
<evidence type="ECO:0000313" key="4">
    <source>
        <dbReference type="Proteomes" id="UP000594688"/>
    </source>
</evidence>
<dbReference type="InterPro" id="IPR003509">
    <property type="entry name" value="UPF0102_YraN-like"/>
</dbReference>
<dbReference type="GO" id="GO:0003676">
    <property type="term" value="F:nucleic acid binding"/>
    <property type="evidence" value="ECO:0007669"/>
    <property type="project" value="InterPro"/>
</dbReference>
<dbReference type="KEGG" id="nli:G3M70_15100"/>
<dbReference type="Proteomes" id="UP000594688">
    <property type="component" value="Chromosome"/>
</dbReference>
<dbReference type="PANTHER" id="PTHR34039">
    <property type="entry name" value="UPF0102 PROTEIN YRAN"/>
    <property type="match status" value="1"/>
</dbReference>
<evidence type="ECO:0000256" key="1">
    <source>
        <dbReference type="ARBA" id="ARBA00006738"/>
    </source>
</evidence>
<proteinExistence type="inferred from homology"/>
<protein>
    <recommendedName>
        <fullName evidence="2">UPF0102 protein G3M70_15100</fullName>
    </recommendedName>
</protein>
<dbReference type="InterPro" id="IPR011335">
    <property type="entry name" value="Restrct_endonuc-II-like"/>
</dbReference>
<dbReference type="InterPro" id="IPR011856">
    <property type="entry name" value="tRNA_endonuc-like_dom_sf"/>
</dbReference>
<dbReference type="HAMAP" id="MF_00048">
    <property type="entry name" value="UPF0102"/>
    <property type="match status" value="1"/>
</dbReference>